<proteinExistence type="predicted"/>
<name>A0ABX5EQC9_9BACL</name>
<comment type="caution">
    <text evidence="2">The sequence shown here is derived from an EMBL/GenBank/DDBJ whole genome shotgun (WGS) entry which is preliminary data.</text>
</comment>
<evidence type="ECO:0000313" key="2">
    <source>
        <dbReference type="EMBL" id="PRZ15474.1"/>
    </source>
</evidence>
<protein>
    <submittedName>
        <fullName evidence="2">Uncharacterized protein</fullName>
    </submittedName>
</protein>
<keyword evidence="3" id="KW-1185">Reference proteome</keyword>
<dbReference type="Proteomes" id="UP000238836">
    <property type="component" value="Unassembled WGS sequence"/>
</dbReference>
<sequence length="45" mass="5043">MGLCQRRRMSSAILTYKAMNTTDLGICVLAMGLLKFKVISLYMIS</sequence>
<gene>
    <name evidence="2" type="ORF">CLV36_104199</name>
</gene>
<keyword evidence="1" id="KW-1133">Transmembrane helix</keyword>
<dbReference type="EMBL" id="PVTZ01000004">
    <property type="protein sequence ID" value="PRZ15474.1"/>
    <property type="molecule type" value="Genomic_DNA"/>
</dbReference>
<accession>A0ABX5EQC9</accession>
<keyword evidence="1" id="KW-0812">Transmembrane</keyword>
<evidence type="ECO:0000256" key="1">
    <source>
        <dbReference type="SAM" id="Phobius"/>
    </source>
</evidence>
<evidence type="ECO:0000313" key="3">
    <source>
        <dbReference type="Proteomes" id="UP000238836"/>
    </source>
</evidence>
<organism evidence="2 3">
    <name type="scientific">Laceyella sediminis</name>
    <dbReference type="NCBI Taxonomy" id="573074"/>
    <lineage>
        <taxon>Bacteria</taxon>
        <taxon>Bacillati</taxon>
        <taxon>Bacillota</taxon>
        <taxon>Bacilli</taxon>
        <taxon>Bacillales</taxon>
        <taxon>Thermoactinomycetaceae</taxon>
        <taxon>Laceyella</taxon>
    </lineage>
</organism>
<reference evidence="2 3" key="1">
    <citation type="submission" date="2018-03" db="EMBL/GenBank/DDBJ databases">
        <title>Genomic Encyclopedia of Archaeal and Bacterial Type Strains, Phase II (KMG-II): from individual species to whole genera.</title>
        <authorList>
            <person name="Goeker M."/>
        </authorList>
    </citation>
    <scope>NUCLEOTIDE SEQUENCE [LARGE SCALE GENOMIC DNA]</scope>
    <source>
        <strain evidence="2 3">RHA1</strain>
    </source>
</reference>
<feature type="transmembrane region" description="Helical" evidence="1">
    <location>
        <begin position="21"/>
        <end position="44"/>
    </location>
</feature>
<keyword evidence="1" id="KW-0472">Membrane</keyword>